<accession>A0AAV4VXT1</accession>
<dbReference type="AlphaFoldDB" id="A0AAV4VXT1"/>
<evidence type="ECO:0000256" key="1">
    <source>
        <dbReference type="SAM" id="MobiDB-lite"/>
    </source>
</evidence>
<protein>
    <submittedName>
        <fullName evidence="3">Uncharacterized protein</fullName>
    </submittedName>
</protein>
<dbReference type="EMBL" id="BPLR01015298">
    <property type="protein sequence ID" value="GIY75087.1"/>
    <property type="molecule type" value="Genomic_DNA"/>
</dbReference>
<feature type="transmembrane region" description="Helical" evidence="2">
    <location>
        <begin position="74"/>
        <end position="93"/>
    </location>
</feature>
<keyword evidence="2" id="KW-0472">Membrane</keyword>
<organism evidence="3 4">
    <name type="scientific">Caerostris extrusa</name>
    <name type="common">Bark spider</name>
    <name type="synonym">Caerostris bankana</name>
    <dbReference type="NCBI Taxonomy" id="172846"/>
    <lineage>
        <taxon>Eukaryota</taxon>
        <taxon>Metazoa</taxon>
        <taxon>Ecdysozoa</taxon>
        <taxon>Arthropoda</taxon>
        <taxon>Chelicerata</taxon>
        <taxon>Arachnida</taxon>
        <taxon>Araneae</taxon>
        <taxon>Araneomorphae</taxon>
        <taxon>Entelegynae</taxon>
        <taxon>Araneoidea</taxon>
        <taxon>Araneidae</taxon>
        <taxon>Caerostris</taxon>
    </lineage>
</organism>
<reference evidence="3 4" key="1">
    <citation type="submission" date="2021-06" db="EMBL/GenBank/DDBJ databases">
        <title>Caerostris extrusa draft genome.</title>
        <authorList>
            <person name="Kono N."/>
            <person name="Arakawa K."/>
        </authorList>
    </citation>
    <scope>NUCLEOTIDE SEQUENCE [LARGE SCALE GENOMIC DNA]</scope>
</reference>
<keyword evidence="2" id="KW-0812">Transmembrane</keyword>
<name>A0AAV4VXT1_CAEEX</name>
<keyword evidence="2" id="KW-1133">Transmembrane helix</keyword>
<dbReference type="Proteomes" id="UP001054945">
    <property type="component" value="Unassembled WGS sequence"/>
</dbReference>
<sequence>MGFFISSEPQSNRSFFLEAHQKKRAQFARSFIKESRGIPRKERKNPFSTGNSADQYFPRRNIPSRAHVNETENFIFWALNLIRVLLYLGVLIVGPERRTIKFPDKRSEKFH</sequence>
<gene>
    <name evidence="3" type="ORF">CEXT_40721</name>
</gene>
<comment type="caution">
    <text evidence="3">The sequence shown here is derived from an EMBL/GenBank/DDBJ whole genome shotgun (WGS) entry which is preliminary data.</text>
</comment>
<keyword evidence="4" id="KW-1185">Reference proteome</keyword>
<evidence type="ECO:0000313" key="3">
    <source>
        <dbReference type="EMBL" id="GIY75087.1"/>
    </source>
</evidence>
<evidence type="ECO:0000313" key="4">
    <source>
        <dbReference type="Proteomes" id="UP001054945"/>
    </source>
</evidence>
<feature type="region of interest" description="Disordered" evidence="1">
    <location>
        <begin position="37"/>
        <end position="56"/>
    </location>
</feature>
<proteinExistence type="predicted"/>
<evidence type="ECO:0000256" key="2">
    <source>
        <dbReference type="SAM" id="Phobius"/>
    </source>
</evidence>